<dbReference type="EMBL" id="JBHFNQ010000131">
    <property type="protein sequence ID" value="MFB2878631.1"/>
    <property type="molecule type" value="Genomic_DNA"/>
</dbReference>
<evidence type="ECO:0000313" key="1">
    <source>
        <dbReference type="EMBL" id="MFB2878631.1"/>
    </source>
</evidence>
<keyword evidence="2" id="KW-1185">Reference proteome</keyword>
<comment type="caution">
    <text evidence="1">The sequence shown here is derived from an EMBL/GenBank/DDBJ whole genome shotgun (WGS) entry which is preliminary data.</text>
</comment>
<reference evidence="1 2" key="1">
    <citation type="submission" date="2024-09" db="EMBL/GenBank/DDBJ databases">
        <title>Floridaenema gen nov. (Aerosakkonemataceae, Aerosakkonematales ord. nov., Cyanobacteria) from benthic tropical and subtropical fresh waters, with the description of four new species.</title>
        <authorList>
            <person name="Moretto J.A."/>
            <person name="Berthold D.E."/>
            <person name="Lefler F.W."/>
            <person name="Huang I.-S."/>
            <person name="Laughinghouse H. IV."/>
        </authorList>
    </citation>
    <scope>NUCLEOTIDE SEQUENCE [LARGE SCALE GENOMIC DNA]</scope>
    <source>
        <strain evidence="1 2">BLCC-F46</strain>
    </source>
</reference>
<sequence length="96" mass="11236">MDAVIPISPDDKLLLPCYYFVQSGVPINGKLYDLYRQPEVIEAYRLSFGKQSVCEGFTVWCVLVPSFFKGVNKYWWLNQLKYASEFLARKQFLQRA</sequence>
<dbReference type="RefSeq" id="WP_413264862.1">
    <property type="nucleotide sequence ID" value="NZ_JBHFNQ010000131.1"/>
</dbReference>
<dbReference type="Proteomes" id="UP001576774">
    <property type="component" value="Unassembled WGS sequence"/>
</dbReference>
<proteinExistence type="predicted"/>
<name>A0ABV4X7W3_9CYAN</name>
<gene>
    <name evidence="1" type="ORF">ACE1CC_17415</name>
</gene>
<protein>
    <submittedName>
        <fullName evidence="1">Uncharacterized protein</fullName>
    </submittedName>
</protein>
<organism evidence="1 2">
    <name type="scientific">Floridaenema aerugineum BLCC-F46</name>
    <dbReference type="NCBI Taxonomy" id="3153654"/>
    <lineage>
        <taxon>Bacteria</taxon>
        <taxon>Bacillati</taxon>
        <taxon>Cyanobacteriota</taxon>
        <taxon>Cyanophyceae</taxon>
        <taxon>Oscillatoriophycideae</taxon>
        <taxon>Aerosakkonematales</taxon>
        <taxon>Aerosakkonemataceae</taxon>
        <taxon>Floridanema</taxon>
        <taxon>Floridanema aerugineum</taxon>
    </lineage>
</organism>
<accession>A0ABV4X7W3</accession>
<evidence type="ECO:0000313" key="2">
    <source>
        <dbReference type="Proteomes" id="UP001576774"/>
    </source>
</evidence>